<dbReference type="EMBL" id="JBHTEY010000004">
    <property type="protein sequence ID" value="MFC7614572.1"/>
    <property type="molecule type" value="Genomic_DNA"/>
</dbReference>
<dbReference type="Proteomes" id="UP001596512">
    <property type="component" value="Unassembled WGS sequence"/>
</dbReference>
<evidence type="ECO:0000313" key="2">
    <source>
        <dbReference type="Proteomes" id="UP001596512"/>
    </source>
</evidence>
<reference evidence="2" key="1">
    <citation type="journal article" date="2019" name="Int. J. Syst. Evol. Microbiol.">
        <title>The Global Catalogue of Microorganisms (GCM) 10K type strain sequencing project: providing services to taxonomists for standard genome sequencing and annotation.</title>
        <authorList>
            <consortium name="The Broad Institute Genomics Platform"/>
            <consortium name="The Broad Institute Genome Sequencing Center for Infectious Disease"/>
            <person name="Wu L."/>
            <person name="Ma J."/>
        </authorList>
    </citation>
    <scope>NUCLEOTIDE SEQUENCE [LARGE SCALE GENOMIC DNA]</scope>
    <source>
        <strain evidence="2">JCM 17695</strain>
    </source>
</reference>
<proteinExistence type="predicted"/>
<protein>
    <submittedName>
        <fullName evidence="1">Uncharacterized protein</fullName>
    </submittedName>
</protein>
<keyword evidence="2" id="KW-1185">Reference proteome</keyword>
<comment type="caution">
    <text evidence="1">The sequence shown here is derived from an EMBL/GenBank/DDBJ whole genome shotgun (WGS) entry which is preliminary data.</text>
</comment>
<organism evidence="1 2">
    <name type="scientific">Actinokineospora soli</name>
    <dbReference type="NCBI Taxonomy" id="1048753"/>
    <lineage>
        <taxon>Bacteria</taxon>
        <taxon>Bacillati</taxon>
        <taxon>Actinomycetota</taxon>
        <taxon>Actinomycetes</taxon>
        <taxon>Pseudonocardiales</taxon>
        <taxon>Pseudonocardiaceae</taxon>
        <taxon>Actinokineospora</taxon>
    </lineage>
</organism>
<accession>A0ABW2TLD7</accession>
<evidence type="ECO:0000313" key="1">
    <source>
        <dbReference type="EMBL" id="MFC7614572.1"/>
    </source>
</evidence>
<sequence length="43" mass="4821">MGDRWHAILHHPANAEFVSFKAQAKDTQGNAVDQTIIRAYALK</sequence>
<name>A0ABW2TLD7_9PSEU</name>
<gene>
    <name evidence="1" type="ORF">ACFQV2_14600</name>
</gene>